<reference evidence="3 4" key="1">
    <citation type="submission" date="2018-05" db="EMBL/GenBank/DDBJ databases">
        <title>Genomic Encyclopedia of Type Strains, Phase IV (KMG-V): Genome sequencing to study the core and pangenomes of soil and plant-associated prokaryotes.</title>
        <authorList>
            <person name="Whitman W."/>
        </authorList>
    </citation>
    <scope>NUCLEOTIDE SEQUENCE [LARGE SCALE GENOMIC DNA]</scope>
    <source>
        <strain evidence="3 4">SCZa-39</strain>
    </source>
</reference>
<dbReference type="Gene3D" id="2.70.70.10">
    <property type="entry name" value="Glucose Permease (Domain IIA)"/>
    <property type="match status" value="1"/>
</dbReference>
<gene>
    <name evidence="3" type="ORF">C7402_113227</name>
</gene>
<evidence type="ECO:0000313" key="3">
    <source>
        <dbReference type="EMBL" id="PVX78954.1"/>
    </source>
</evidence>
<dbReference type="SMART" id="SM00257">
    <property type="entry name" value="LysM"/>
    <property type="match status" value="1"/>
</dbReference>
<keyword evidence="4" id="KW-1185">Reference proteome</keyword>
<dbReference type="SUPFAM" id="SSF51261">
    <property type="entry name" value="Duplicated hybrid motif"/>
    <property type="match status" value="1"/>
</dbReference>
<organism evidence="3 4">
    <name type="scientific">Paraburkholderia unamae</name>
    <dbReference type="NCBI Taxonomy" id="219649"/>
    <lineage>
        <taxon>Bacteria</taxon>
        <taxon>Pseudomonadati</taxon>
        <taxon>Pseudomonadota</taxon>
        <taxon>Betaproteobacteria</taxon>
        <taxon>Burkholderiales</taxon>
        <taxon>Burkholderiaceae</taxon>
        <taxon>Paraburkholderia</taxon>
    </lineage>
</organism>
<dbReference type="InterPro" id="IPR036779">
    <property type="entry name" value="LysM_dom_sf"/>
</dbReference>
<dbReference type="PANTHER" id="PTHR21666">
    <property type="entry name" value="PEPTIDASE-RELATED"/>
    <property type="match status" value="1"/>
</dbReference>
<dbReference type="Proteomes" id="UP000245712">
    <property type="component" value="Unassembled WGS sequence"/>
</dbReference>
<dbReference type="InterPro" id="IPR011055">
    <property type="entry name" value="Dup_hybrid_motif"/>
</dbReference>
<dbReference type="PROSITE" id="PS51257">
    <property type="entry name" value="PROKAR_LIPOPROTEIN"/>
    <property type="match status" value="1"/>
</dbReference>
<sequence>MRGLHQEAARLARGAALALAFAVALSACTITPWRSAETGETDQAEDGAVTARAVQPPAVAAAALPASGSAAEAAPGFYRVKPGDTLTRIAKANGQKPATLINWNKLPADGKIQIGQLLRVAPSAAVAAASSPGAPLPPILPLSSGSSGSSVPPVAGAATAPAATPATVVSPGAPKAVAAKPAAKPAAATAAERPSARFIWPIEGSVAQPFKGKSKGVVIAGPAGQQVKAAAAGRVVYAGSGMKAYGKLVIVRHDAHLLTAYGRNGKLLVKEGETVKQGQAIATSGTDGAGISTLMFEVRENGKPVDPLASLPKAQQ</sequence>
<accession>A0ABX5KH14</accession>
<comment type="caution">
    <text evidence="3">The sequence shown here is derived from an EMBL/GenBank/DDBJ whole genome shotgun (WGS) entry which is preliminary data.</text>
</comment>
<feature type="chain" id="PRO_5046011999" evidence="1">
    <location>
        <begin position="27"/>
        <end position="316"/>
    </location>
</feature>
<dbReference type="RefSeq" id="WP_116612780.1">
    <property type="nucleotide sequence ID" value="NZ_CAJZAT010000212.1"/>
</dbReference>
<feature type="domain" description="LysM" evidence="2">
    <location>
        <begin position="76"/>
        <end position="120"/>
    </location>
</feature>
<evidence type="ECO:0000256" key="1">
    <source>
        <dbReference type="SAM" id="SignalP"/>
    </source>
</evidence>
<dbReference type="Pfam" id="PF01551">
    <property type="entry name" value="Peptidase_M23"/>
    <property type="match status" value="1"/>
</dbReference>
<dbReference type="PROSITE" id="PS51782">
    <property type="entry name" value="LYSM"/>
    <property type="match status" value="1"/>
</dbReference>
<dbReference type="CDD" id="cd12797">
    <property type="entry name" value="M23_peptidase"/>
    <property type="match status" value="1"/>
</dbReference>
<dbReference type="Gene3D" id="3.10.350.10">
    <property type="entry name" value="LysM domain"/>
    <property type="match status" value="1"/>
</dbReference>
<proteinExistence type="predicted"/>
<dbReference type="Pfam" id="PF01476">
    <property type="entry name" value="LysM"/>
    <property type="match status" value="1"/>
</dbReference>
<protein>
    <submittedName>
        <fullName evidence="3">Murein DD-endopeptidase MepM/ murein hydrolase activator NlpD</fullName>
    </submittedName>
</protein>
<dbReference type="InterPro" id="IPR016047">
    <property type="entry name" value="M23ase_b-sheet_dom"/>
</dbReference>
<keyword evidence="1" id="KW-0732">Signal</keyword>
<dbReference type="EMBL" id="QEOB01000013">
    <property type="protein sequence ID" value="PVX78954.1"/>
    <property type="molecule type" value="Genomic_DNA"/>
</dbReference>
<dbReference type="PANTHER" id="PTHR21666:SF270">
    <property type="entry name" value="MUREIN HYDROLASE ACTIVATOR ENVC"/>
    <property type="match status" value="1"/>
</dbReference>
<dbReference type="InterPro" id="IPR050570">
    <property type="entry name" value="Cell_wall_metabolism_enzyme"/>
</dbReference>
<dbReference type="SUPFAM" id="SSF54106">
    <property type="entry name" value="LysM domain"/>
    <property type="match status" value="1"/>
</dbReference>
<name>A0ABX5KH14_9BURK</name>
<feature type="signal peptide" evidence="1">
    <location>
        <begin position="1"/>
        <end position="26"/>
    </location>
</feature>
<dbReference type="CDD" id="cd00118">
    <property type="entry name" value="LysM"/>
    <property type="match status" value="1"/>
</dbReference>
<dbReference type="InterPro" id="IPR018392">
    <property type="entry name" value="LysM"/>
</dbReference>
<evidence type="ECO:0000259" key="2">
    <source>
        <dbReference type="PROSITE" id="PS51782"/>
    </source>
</evidence>
<keyword evidence="3" id="KW-0378">Hydrolase</keyword>
<dbReference type="GO" id="GO:0016787">
    <property type="term" value="F:hydrolase activity"/>
    <property type="evidence" value="ECO:0007669"/>
    <property type="project" value="UniProtKB-KW"/>
</dbReference>
<evidence type="ECO:0000313" key="4">
    <source>
        <dbReference type="Proteomes" id="UP000245712"/>
    </source>
</evidence>